<evidence type="ECO:0000313" key="1">
    <source>
        <dbReference type="EMBL" id="GMA38468.1"/>
    </source>
</evidence>
<keyword evidence="2" id="KW-1185">Reference proteome</keyword>
<proteinExistence type="predicted"/>
<name>A0ABQ6IKK2_9MICO</name>
<sequence>MSHTRIGSPLSSRRSASEAYRSAALTPQYPAPFSYAPSAAMEVTVTIDPPPPARSAGINALVTATMPMTFVSYI</sequence>
<reference evidence="2" key="1">
    <citation type="journal article" date="2019" name="Int. J. Syst. Evol. Microbiol.">
        <title>The Global Catalogue of Microorganisms (GCM) 10K type strain sequencing project: providing services to taxonomists for standard genome sequencing and annotation.</title>
        <authorList>
            <consortium name="The Broad Institute Genomics Platform"/>
            <consortium name="The Broad Institute Genome Sequencing Center for Infectious Disease"/>
            <person name="Wu L."/>
            <person name="Ma J."/>
        </authorList>
    </citation>
    <scope>NUCLEOTIDE SEQUENCE [LARGE SCALE GENOMIC DNA]</scope>
    <source>
        <strain evidence="2">NBRC 113072</strain>
    </source>
</reference>
<gene>
    <name evidence="1" type="ORF">GCM10025883_05130</name>
</gene>
<protein>
    <submittedName>
        <fullName evidence="1">Uncharacterized protein</fullName>
    </submittedName>
</protein>
<dbReference type="EMBL" id="BSUO01000001">
    <property type="protein sequence ID" value="GMA38468.1"/>
    <property type="molecule type" value="Genomic_DNA"/>
</dbReference>
<dbReference type="Proteomes" id="UP001157126">
    <property type="component" value="Unassembled WGS sequence"/>
</dbReference>
<evidence type="ECO:0000313" key="2">
    <source>
        <dbReference type="Proteomes" id="UP001157126"/>
    </source>
</evidence>
<organism evidence="1 2">
    <name type="scientific">Mobilicoccus caccae</name>
    <dbReference type="NCBI Taxonomy" id="1859295"/>
    <lineage>
        <taxon>Bacteria</taxon>
        <taxon>Bacillati</taxon>
        <taxon>Actinomycetota</taxon>
        <taxon>Actinomycetes</taxon>
        <taxon>Micrococcales</taxon>
        <taxon>Dermatophilaceae</taxon>
        <taxon>Mobilicoccus</taxon>
    </lineage>
</organism>
<accession>A0ABQ6IKK2</accession>
<comment type="caution">
    <text evidence="1">The sequence shown here is derived from an EMBL/GenBank/DDBJ whole genome shotgun (WGS) entry which is preliminary data.</text>
</comment>